<evidence type="ECO:0000313" key="1">
    <source>
        <dbReference type="EMBL" id="KJK37515.1"/>
    </source>
</evidence>
<dbReference type="SMART" id="SM00855">
    <property type="entry name" value="PGAM"/>
    <property type="match status" value="1"/>
</dbReference>
<keyword evidence="2" id="KW-1185">Reference proteome</keyword>
<organism evidence="1 2">
    <name type="scientific">Lentzea aerocolonigenes</name>
    <name type="common">Lechevalieria aerocolonigenes</name>
    <name type="synonym">Saccharothrix aerocolonigenes</name>
    <dbReference type="NCBI Taxonomy" id="68170"/>
    <lineage>
        <taxon>Bacteria</taxon>
        <taxon>Bacillati</taxon>
        <taxon>Actinomycetota</taxon>
        <taxon>Actinomycetes</taxon>
        <taxon>Pseudonocardiales</taxon>
        <taxon>Pseudonocardiaceae</taxon>
        <taxon>Lentzea</taxon>
    </lineage>
</organism>
<dbReference type="GO" id="GO:0016791">
    <property type="term" value="F:phosphatase activity"/>
    <property type="evidence" value="ECO:0007669"/>
    <property type="project" value="TreeGrafter"/>
</dbReference>
<evidence type="ECO:0000313" key="2">
    <source>
        <dbReference type="Proteomes" id="UP000033393"/>
    </source>
</evidence>
<comment type="caution">
    <text evidence="1">The sequence shown here is derived from an EMBL/GenBank/DDBJ whole genome shotgun (WGS) entry which is preliminary data.</text>
</comment>
<dbReference type="PANTHER" id="PTHR48100">
    <property type="entry name" value="BROAD-SPECIFICITY PHOSPHATASE YOR283W-RELATED"/>
    <property type="match status" value="1"/>
</dbReference>
<accession>A0A0F0GJF0</accession>
<dbReference type="InterPro" id="IPR013078">
    <property type="entry name" value="His_Pase_superF_clade-1"/>
</dbReference>
<dbReference type="Proteomes" id="UP000033393">
    <property type="component" value="Unassembled WGS sequence"/>
</dbReference>
<name>A0A0F0GJF0_LENAE</name>
<dbReference type="InterPro" id="IPR029033">
    <property type="entry name" value="His_PPase_superfam"/>
</dbReference>
<gene>
    <name evidence="1" type="ORF">UK23_41670</name>
</gene>
<proteinExistence type="predicted"/>
<sequence length="181" mass="19319">MPTRIVFVRHAQSVRPQFGVPDSDERPLRADGLVAAQELVPRLVEFAPAVVLSSPQLRAVQTVAPAADALGLPVITWPELREWESGLIPSADWVPLVAHSWANPGFAHGSGESLDTFTVRVRKALARIAAEYPDATVLVGSHGTFVSRALIAAGHHADFDSLGAMPMPAIYEITSSRAADA</sequence>
<protein>
    <recommendedName>
        <fullName evidence="3">Phosphoglycerate mutase</fullName>
    </recommendedName>
</protein>
<dbReference type="PATRIC" id="fig|68170.10.peg.1265"/>
<dbReference type="InterPro" id="IPR050275">
    <property type="entry name" value="PGM_Phosphatase"/>
</dbReference>
<dbReference type="Pfam" id="PF00300">
    <property type="entry name" value="His_Phos_1"/>
    <property type="match status" value="1"/>
</dbReference>
<dbReference type="GO" id="GO:0005737">
    <property type="term" value="C:cytoplasm"/>
    <property type="evidence" value="ECO:0007669"/>
    <property type="project" value="TreeGrafter"/>
</dbReference>
<dbReference type="EMBL" id="JYJG01000420">
    <property type="protein sequence ID" value="KJK37515.1"/>
    <property type="molecule type" value="Genomic_DNA"/>
</dbReference>
<evidence type="ECO:0008006" key="3">
    <source>
        <dbReference type="Google" id="ProtNLM"/>
    </source>
</evidence>
<dbReference type="SUPFAM" id="SSF53254">
    <property type="entry name" value="Phosphoglycerate mutase-like"/>
    <property type="match status" value="1"/>
</dbReference>
<dbReference type="Gene3D" id="3.40.50.1240">
    <property type="entry name" value="Phosphoglycerate mutase-like"/>
    <property type="match status" value="1"/>
</dbReference>
<dbReference type="AlphaFoldDB" id="A0A0F0GJF0"/>
<reference evidence="1 2" key="1">
    <citation type="submission" date="2015-02" db="EMBL/GenBank/DDBJ databases">
        <authorList>
            <person name="Ju K.-S."/>
            <person name="Doroghazi J.R."/>
            <person name="Metcalf W."/>
        </authorList>
    </citation>
    <scope>NUCLEOTIDE SEQUENCE [LARGE SCALE GENOMIC DNA]</scope>
    <source>
        <strain evidence="1 2">NRRL B-16140</strain>
    </source>
</reference>
<dbReference type="CDD" id="cd07067">
    <property type="entry name" value="HP_PGM_like"/>
    <property type="match status" value="1"/>
</dbReference>
<dbReference type="PANTHER" id="PTHR48100:SF59">
    <property type="entry name" value="ADENOSYLCOBALAMIN_ALPHA-RIBAZOLE PHOSPHATASE"/>
    <property type="match status" value="1"/>
</dbReference>